<dbReference type="AlphaFoldDB" id="A0A839CJJ6"/>
<reference evidence="2 3" key="1">
    <citation type="submission" date="2020-06" db="EMBL/GenBank/DDBJ databases">
        <title>REHAB project genomes.</title>
        <authorList>
            <person name="Shaw L.P."/>
        </authorList>
    </citation>
    <scope>NUCLEOTIDE SEQUENCE [LARGE SCALE GENOMIC DNA]</scope>
    <source>
        <strain evidence="2 3">RHBSTW-00092</strain>
    </source>
</reference>
<proteinExistence type="predicted"/>
<dbReference type="Proteomes" id="UP000557483">
    <property type="component" value="Unassembled WGS sequence"/>
</dbReference>
<gene>
    <name evidence="2" type="ORF">HV064_10460</name>
</gene>
<protein>
    <submittedName>
        <fullName evidence="2">Uncharacterized protein</fullName>
    </submittedName>
</protein>
<feature type="region of interest" description="Disordered" evidence="1">
    <location>
        <begin position="178"/>
        <end position="238"/>
    </location>
</feature>
<feature type="compositionally biased region" description="Polar residues" evidence="1">
    <location>
        <begin position="227"/>
        <end position="238"/>
    </location>
</feature>
<name>A0A839CJJ6_9ENTR</name>
<evidence type="ECO:0000313" key="3">
    <source>
        <dbReference type="Proteomes" id="UP000557483"/>
    </source>
</evidence>
<evidence type="ECO:0000313" key="2">
    <source>
        <dbReference type="EMBL" id="MBA8124318.1"/>
    </source>
</evidence>
<accession>A0A839CJJ6</accession>
<organism evidence="2 3">
    <name type="scientific">Klebsiella grimontii</name>
    <dbReference type="NCBI Taxonomy" id="2058152"/>
    <lineage>
        <taxon>Bacteria</taxon>
        <taxon>Pseudomonadati</taxon>
        <taxon>Pseudomonadota</taxon>
        <taxon>Gammaproteobacteria</taxon>
        <taxon>Enterobacterales</taxon>
        <taxon>Enterobacteriaceae</taxon>
        <taxon>Klebsiella/Raoultella group</taxon>
        <taxon>Klebsiella</taxon>
    </lineage>
</organism>
<sequence>MDKTTAVIDSPEALGAALCRHVPDMANGFTITTRDSQLQLTVTAEDTRPFMVAMERLLKGKIRQIQRGHQGRVLNSKLALINQSSEKLTAAEIAQKYCQPQTTHQLSAIQKRDYATRHMSQEELNTILDYALEQGMPEQMLSPFRNGVKTREQARKLELSYYAWVALENIRDFHHLRSRRDDQKETSEVSGQDAGSPGCSQQDPVQPEAGGQEPNDSPSPSDKGPGTRQSPGDQTNSL</sequence>
<evidence type="ECO:0000256" key="1">
    <source>
        <dbReference type="SAM" id="MobiDB-lite"/>
    </source>
</evidence>
<dbReference type="EMBL" id="JABXRN010000001">
    <property type="protein sequence ID" value="MBA8124318.1"/>
    <property type="molecule type" value="Genomic_DNA"/>
</dbReference>
<comment type="caution">
    <text evidence="2">The sequence shown here is derived from an EMBL/GenBank/DDBJ whole genome shotgun (WGS) entry which is preliminary data.</text>
</comment>
<dbReference type="RefSeq" id="WP_180405370.1">
    <property type="nucleotide sequence ID" value="NZ_JABXRN010000001.1"/>
</dbReference>
<feature type="compositionally biased region" description="Basic and acidic residues" evidence="1">
    <location>
        <begin position="178"/>
        <end position="187"/>
    </location>
</feature>